<reference evidence="2 3" key="1">
    <citation type="journal article" date="2013" name="Curr. Biol.">
        <title>The Genome of the Foraminiferan Reticulomyxa filosa.</title>
        <authorList>
            <person name="Glockner G."/>
            <person name="Hulsmann N."/>
            <person name="Schleicher M."/>
            <person name="Noegel A.A."/>
            <person name="Eichinger L."/>
            <person name="Gallinger C."/>
            <person name="Pawlowski J."/>
            <person name="Sierra R."/>
            <person name="Euteneuer U."/>
            <person name="Pillet L."/>
            <person name="Moustafa A."/>
            <person name="Platzer M."/>
            <person name="Groth M."/>
            <person name="Szafranski K."/>
            <person name="Schliwa M."/>
        </authorList>
    </citation>
    <scope>NUCLEOTIDE SEQUENCE [LARGE SCALE GENOMIC DNA]</scope>
</reference>
<proteinExistence type="predicted"/>
<evidence type="ECO:0000313" key="2">
    <source>
        <dbReference type="EMBL" id="ETO08903.1"/>
    </source>
</evidence>
<dbReference type="Proteomes" id="UP000023152">
    <property type="component" value="Unassembled WGS sequence"/>
</dbReference>
<dbReference type="EMBL" id="ASPP01024572">
    <property type="protein sequence ID" value="ETO08903.1"/>
    <property type="molecule type" value="Genomic_DNA"/>
</dbReference>
<evidence type="ECO:0000313" key="3">
    <source>
        <dbReference type="Proteomes" id="UP000023152"/>
    </source>
</evidence>
<feature type="non-terminal residue" evidence="2">
    <location>
        <position position="165"/>
    </location>
</feature>
<organism evidence="2 3">
    <name type="scientific">Reticulomyxa filosa</name>
    <dbReference type="NCBI Taxonomy" id="46433"/>
    <lineage>
        <taxon>Eukaryota</taxon>
        <taxon>Sar</taxon>
        <taxon>Rhizaria</taxon>
        <taxon>Retaria</taxon>
        <taxon>Foraminifera</taxon>
        <taxon>Monothalamids</taxon>
        <taxon>Reticulomyxidae</taxon>
        <taxon>Reticulomyxa</taxon>
    </lineage>
</organism>
<gene>
    <name evidence="2" type="ORF">RFI_28484</name>
</gene>
<keyword evidence="3" id="KW-1185">Reference proteome</keyword>
<comment type="caution">
    <text evidence="2">The sequence shown here is derived from an EMBL/GenBank/DDBJ whole genome shotgun (WGS) entry which is preliminary data.</text>
</comment>
<evidence type="ECO:0000256" key="1">
    <source>
        <dbReference type="SAM" id="MobiDB-lite"/>
    </source>
</evidence>
<feature type="region of interest" description="Disordered" evidence="1">
    <location>
        <begin position="87"/>
        <end position="113"/>
    </location>
</feature>
<sequence length="165" mass="19540">EFAKEWCRELDEVMSLQSFESVYKHWLPGLNAADVNICRVSVDMFQLYDPDTKFMLKDYYGIEVGRKPIIRLISDIYHDDWGPSLKRNREKKKTTNCNDRANERDHPHKDKIKENDEWKEYVKVLIQMEESPRTNEGISDEQTSQYIYILIGKRSPSRSQSSNSD</sequence>
<protein>
    <submittedName>
        <fullName evidence="2">Uncharacterized protein</fullName>
    </submittedName>
</protein>
<name>X6M4K7_RETFI</name>
<dbReference type="AlphaFoldDB" id="X6M4K7"/>
<feature type="compositionally biased region" description="Basic and acidic residues" evidence="1">
    <location>
        <begin position="100"/>
        <end position="113"/>
    </location>
</feature>
<accession>X6M4K7</accession>
<feature type="non-terminal residue" evidence="2">
    <location>
        <position position="1"/>
    </location>
</feature>